<dbReference type="Pfam" id="PF07332">
    <property type="entry name" value="Phage_holin_3_6"/>
    <property type="match status" value="1"/>
</dbReference>
<dbReference type="Proteomes" id="UP000649739">
    <property type="component" value="Unassembled WGS sequence"/>
</dbReference>
<keyword evidence="1" id="KW-0472">Membrane</keyword>
<comment type="caution">
    <text evidence="2">The sequence shown here is derived from an EMBL/GenBank/DDBJ whole genome shotgun (WGS) entry which is preliminary data.</text>
</comment>
<keyword evidence="1" id="KW-1133">Transmembrane helix</keyword>
<dbReference type="AlphaFoldDB" id="A0A8J3FGL3"/>
<organism evidence="2 3">
    <name type="scientific">Pilimelia anulata</name>
    <dbReference type="NCBI Taxonomy" id="53371"/>
    <lineage>
        <taxon>Bacteria</taxon>
        <taxon>Bacillati</taxon>
        <taxon>Actinomycetota</taxon>
        <taxon>Actinomycetes</taxon>
        <taxon>Micromonosporales</taxon>
        <taxon>Micromonosporaceae</taxon>
        <taxon>Pilimelia</taxon>
    </lineage>
</organism>
<dbReference type="EMBL" id="BMQB01000014">
    <property type="protein sequence ID" value="GGK10244.1"/>
    <property type="molecule type" value="Genomic_DNA"/>
</dbReference>
<evidence type="ECO:0008006" key="4">
    <source>
        <dbReference type="Google" id="ProtNLM"/>
    </source>
</evidence>
<keyword evidence="1" id="KW-0812">Transmembrane</keyword>
<dbReference type="RefSeq" id="WP_229784355.1">
    <property type="nucleotide sequence ID" value="NZ_BMQB01000014.1"/>
</dbReference>
<proteinExistence type="predicted"/>
<evidence type="ECO:0000313" key="3">
    <source>
        <dbReference type="Proteomes" id="UP000649739"/>
    </source>
</evidence>
<dbReference type="InterPro" id="IPR009937">
    <property type="entry name" value="Phage_holin_3_6"/>
</dbReference>
<accession>A0A8J3FGL3</accession>
<reference evidence="2" key="2">
    <citation type="submission" date="2020-09" db="EMBL/GenBank/DDBJ databases">
        <authorList>
            <person name="Sun Q."/>
            <person name="Ohkuma M."/>
        </authorList>
    </citation>
    <scope>NUCLEOTIDE SEQUENCE</scope>
    <source>
        <strain evidence="2">JCM 3090</strain>
    </source>
</reference>
<evidence type="ECO:0000313" key="2">
    <source>
        <dbReference type="EMBL" id="GGK10244.1"/>
    </source>
</evidence>
<protein>
    <recommendedName>
        <fullName evidence="4">Phage holin family protein</fullName>
    </recommendedName>
</protein>
<name>A0A8J3FGL3_9ACTN</name>
<sequence length="144" mass="15115">MSGDFEPEPPLTDRYGDVGSRSLGDMLGAVTEDLSLLVRQEMELAKAELRAEAGRAGRAGGLFAGAGVAAHMTLLFLSIAVWWGLSNVMDGGWAGLIVAVLWGLGAAVLYAAARDQARKLRGLPRTAETLEKIPNALNPNRGAA</sequence>
<gene>
    <name evidence="2" type="ORF">GCM10010123_45250</name>
</gene>
<feature type="transmembrane region" description="Helical" evidence="1">
    <location>
        <begin position="62"/>
        <end position="85"/>
    </location>
</feature>
<reference evidence="2" key="1">
    <citation type="journal article" date="2014" name="Int. J. Syst. Evol. Microbiol.">
        <title>Complete genome sequence of Corynebacterium casei LMG S-19264T (=DSM 44701T), isolated from a smear-ripened cheese.</title>
        <authorList>
            <consortium name="US DOE Joint Genome Institute (JGI-PGF)"/>
            <person name="Walter F."/>
            <person name="Albersmeier A."/>
            <person name="Kalinowski J."/>
            <person name="Ruckert C."/>
        </authorList>
    </citation>
    <scope>NUCLEOTIDE SEQUENCE</scope>
    <source>
        <strain evidence="2">JCM 3090</strain>
    </source>
</reference>
<keyword evidence="3" id="KW-1185">Reference proteome</keyword>
<evidence type="ECO:0000256" key="1">
    <source>
        <dbReference type="SAM" id="Phobius"/>
    </source>
</evidence>
<feature type="transmembrane region" description="Helical" evidence="1">
    <location>
        <begin position="91"/>
        <end position="113"/>
    </location>
</feature>